<dbReference type="InterPro" id="IPR000477">
    <property type="entry name" value="RT_dom"/>
</dbReference>
<proteinExistence type="predicted"/>
<protein>
    <submittedName>
        <fullName evidence="8">Methylcrotonoyl-CoA carboxylase subunit alpha</fullName>
    </submittedName>
</protein>
<keyword evidence="2" id="KW-0547">Nucleotide-binding</keyword>
<dbReference type="Pfam" id="PF03372">
    <property type="entry name" value="Exo_endo_phos"/>
    <property type="match status" value="1"/>
</dbReference>
<evidence type="ECO:0000256" key="1">
    <source>
        <dbReference type="ARBA" id="ARBA00022598"/>
    </source>
</evidence>
<dbReference type="InterPro" id="IPR011764">
    <property type="entry name" value="Biotin_carboxylation_dom"/>
</dbReference>
<dbReference type="Pfam" id="PF00078">
    <property type="entry name" value="RVT_1"/>
    <property type="match status" value="1"/>
</dbReference>
<dbReference type="GO" id="GO:0005524">
    <property type="term" value="F:ATP binding"/>
    <property type="evidence" value="ECO:0007669"/>
    <property type="project" value="UniProtKB-KW"/>
</dbReference>
<dbReference type="InterPro" id="IPR043502">
    <property type="entry name" value="DNA/RNA_pol_sf"/>
</dbReference>
<dbReference type="SUPFAM" id="SSF56219">
    <property type="entry name" value="DNase I-like"/>
    <property type="match status" value="1"/>
</dbReference>
<dbReference type="Pfam" id="PF19331">
    <property type="entry name" value="MCCA_BT"/>
    <property type="match status" value="2"/>
</dbReference>
<dbReference type="SMART" id="SM00878">
    <property type="entry name" value="Biotin_carb_C"/>
    <property type="match status" value="1"/>
</dbReference>
<dbReference type="InterPro" id="IPR005482">
    <property type="entry name" value="Biotin_COase_C"/>
</dbReference>
<feature type="domain" description="Reverse transcriptase" evidence="6">
    <location>
        <begin position="688"/>
        <end position="951"/>
    </location>
</feature>
<evidence type="ECO:0000259" key="7">
    <source>
        <dbReference type="PROSITE" id="PS50979"/>
    </source>
</evidence>
<feature type="compositionally biased region" description="Basic and acidic residues" evidence="5">
    <location>
        <begin position="22"/>
        <end position="36"/>
    </location>
</feature>
<dbReference type="Proteomes" id="UP000436088">
    <property type="component" value="Unassembled WGS sequence"/>
</dbReference>
<feature type="domain" description="Biotin carboxylation" evidence="7">
    <location>
        <begin position="1"/>
        <end position="1197"/>
    </location>
</feature>
<dbReference type="InterPro" id="IPR036691">
    <property type="entry name" value="Endo/exonu/phosph_ase_sf"/>
</dbReference>
<dbReference type="InterPro" id="IPR005135">
    <property type="entry name" value="Endo/exonuclease/phosphatase"/>
</dbReference>
<dbReference type="SUPFAM" id="SSF56672">
    <property type="entry name" value="DNA/RNA polymerases"/>
    <property type="match status" value="1"/>
</dbReference>
<dbReference type="PANTHER" id="PTHR19446">
    <property type="entry name" value="REVERSE TRANSCRIPTASES"/>
    <property type="match status" value="1"/>
</dbReference>
<sequence length="1506" mass="171876">MQSDKKRRFGVREGLRVFKKKEGEKIEKEEKREKKIPAKPSPYSSHRNWEEPSQRIFSFSLDFPAVSSGVSPLFICLSVKHLLNLNLKSPPSLYYFLPFDSEKILLDRLSSLASPDLSSFPCIAFLPLYLDIFFSSPKFLIASTIDDFLRSCPSFRAHGAYRGRARQSGDKETRLRVCSLNVGTLNARLLELSDVLNNRKIDFACIQETRWKGARAREGNGYKLWYSGVDNARNGVGILVSSRLKENVVEVCRYRDRIMMIKVIIEEEVVNVLSVYAPHVGLGEGEKRCFWDQLDDVLRSIPEDQRVFIGGDFNGHIGSATDGYDGVHGGFGYGRRNDEGRTLLEFATAHDLVITNSLFNKRDANLITFHSGGHCTQIDYILVRNRDRWACIDCKVSPEEACASQHKLLVLVFRVPHGRNTHRRAKLGKPRILWKKLNGATADDFRSKVLSNTGFGTTNSNNADLLWKNMANSIREVGKNTLGLSTGKAKEHKESWWWNDEVQTKVKTKQTCFKEFLQSNDDEERSRAKQRYKEAKREAKKTVAKAKDKAYEEMYKRLDTKEGQNGIFRLAKSRENRKKDLGSIRFIKDNNGVLIAKDHDIKRVWGNYFFDLFNDGASPCRESTVDGSSDHHTSANDCPTSRIGFEEVKMALRKMGRDKAVGPDQIPITVWLALGEEGVKWLTNIFNIILETAKMPEEWRESTVIPIYKNKGDPQRCGNYRGIKLLSHTMKLWERVIEARLRQVTKVSENKFGFMPGRSTTEAIHLLRRLMEKYREKSRDLHMAFIDLEKAYDSVPRDTIWKTLETRRIPTIYIRTIRDMYCRSTTYVRTTVGDTEAFPVEIGLHQGSALSPYIFALIMDDIFCATPDGVPWCMLFADDIVLVAETKYELNSRLATWKTALEEKGLRINIDKTEYLCSNFSRDQNEDDVEVCIEGHVLPSKDCFKYLGSMIHKDRGVDDDVTHRIKAGWLKWRAATGVLCDKKVPLKLKGKFYRMAIRPALLYGSECWATKKDHDVLGVVPVSEKLREGRLRWFGHVLRRLPSDVVRRVESITVDGARRRGRPRRKWEDCLRSDLMDLALTEDMTSDRKVMLLKPKSKLKSSQTISSCNWTSSLSSVRVETGIEQGDVVSMHYDPMIAKLVVWGENRAAALVKLKDYLSKFQVAGVPTNINFLQKLANNKAFEEGNVETHFIEHHKDDLFVDPNNKVSYEEAYNAARFGAKLVDACLCDKEHSALKESHSGDPSLLTIWYSHPPFRVNYHAKSTIELECIYRLEKTVTTPWQSKHQIRATIILELRPMGITAFFDLPTQSELKFCSDLWLIMWDLVLPVMDPWFFKPTYLQSCNLLKDSINCENNLRNSEGTGVPLQMYGIPFRTMSDLVPKSKQPSISGMTGMRRTGQIKHIHIWHGPHHHHFRQKLGLELADEDETQHKTSFEYTSHPPGTVVAPMAGLVVKLVVKATSAGFVEGLKVSAGQHASDGSVLFRVEGSGDDGHVHSYCLILQLYPL</sequence>
<evidence type="ECO:0000256" key="2">
    <source>
        <dbReference type="ARBA" id="ARBA00022741"/>
    </source>
</evidence>
<dbReference type="PROSITE" id="PS50979">
    <property type="entry name" value="BC"/>
    <property type="match status" value="1"/>
</dbReference>
<accession>A0A6A2ZYJ5</accession>
<keyword evidence="3" id="KW-0067">ATP-binding</keyword>
<comment type="caution">
    <text evidence="8">The sequence shown here is derived from an EMBL/GenBank/DDBJ whole genome shotgun (WGS) entry which is preliminary data.</text>
</comment>
<reference evidence="8" key="1">
    <citation type="submission" date="2019-09" db="EMBL/GenBank/DDBJ databases">
        <title>Draft genome information of white flower Hibiscus syriacus.</title>
        <authorList>
            <person name="Kim Y.-M."/>
        </authorList>
    </citation>
    <scope>NUCLEOTIDE SEQUENCE [LARGE SCALE GENOMIC DNA]</scope>
    <source>
        <strain evidence="8">YM2019G1</strain>
    </source>
</reference>
<evidence type="ECO:0000313" key="9">
    <source>
        <dbReference type="Proteomes" id="UP000436088"/>
    </source>
</evidence>
<feature type="coiled-coil region" evidence="4">
    <location>
        <begin position="518"/>
        <end position="549"/>
    </location>
</feature>
<evidence type="ECO:0000256" key="4">
    <source>
        <dbReference type="SAM" id="Coils"/>
    </source>
</evidence>
<evidence type="ECO:0000256" key="5">
    <source>
        <dbReference type="SAM" id="MobiDB-lite"/>
    </source>
</evidence>
<name>A0A6A2ZYJ5_HIBSY</name>
<dbReference type="GO" id="GO:0016874">
    <property type="term" value="F:ligase activity"/>
    <property type="evidence" value="ECO:0007669"/>
    <property type="project" value="UniProtKB-KW"/>
</dbReference>
<dbReference type="EMBL" id="VEPZ02001057">
    <property type="protein sequence ID" value="KAE8696948.1"/>
    <property type="molecule type" value="Genomic_DNA"/>
</dbReference>
<dbReference type="PROSITE" id="PS50878">
    <property type="entry name" value="RT_POL"/>
    <property type="match status" value="1"/>
</dbReference>
<dbReference type="InterPro" id="IPR011054">
    <property type="entry name" value="Rudment_hybrid_motif"/>
</dbReference>
<gene>
    <name evidence="8" type="ORF">F3Y22_tig00110637pilonHSYRG00351</name>
</gene>
<dbReference type="SUPFAM" id="SSF51246">
    <property type="entry name" value="Rudiment single hybrid motif"/>
    <property type="match status" value="1"/>
</dbReference>
<keyword evidence="9" id="KW-1185">Reference proteome</keyword>
<evidence type="ECO:0000256" key="3">
    <source>
        <dbReference type="ARBA" id="ARBA00022840"/>
    </source>
</evidence>
<dbReference type="CDD" id="cd09076">
    <property type="entry name" value="L1-EN"/>
    <property type="match status" value="1"/>
</dbReference>
<dbReference type="InterPro" id="IPR043128">
    <property type="entry name" value="Rev_trsase/Diguanyl_cyclase"/>
</dbReference>
<evidence type="ECO:0000313" key="8">
    <source>
        <dbReference type="EMBL" id="KAE8696948.1"/>
    </source>
</evidence>
<evidence type="ECO:0000259" key="6">
    <source>
        <dbReference type="PROSITE" id="PS50878"/>
    </source>
</evidence>
<feature type="region of interest" description="Disordered" evidence="5">
    <location>
        <begin position="22"/>
        <end position="47"/>
    </location>
</feature>
<dbReference type="Gene3D" id="3.60.10.10">
    <property type="entry name" value="Endonuclease/exonuclease/phosphatase"/>
    <property type="match status" value="1"/>
</dbReference>
<keyword evidence="4" id="KW-0175">Coiled coil</keyword>
<dbReference type="Gene3D" id="3.30.470.20">
    <property type="entry name" value="ATP-grasp fold, B domain"/>
    <property type="match status" value="1"/>
</dbReference>
<keyword evidence="1" id="KW-0436">Ligase</keyword>
<dbReference type="Pfam" id="PF02785">
    <property type="entry name" value="Biotin_carb_C"/>
    <property type="match status" value="1"/>
</dbReference>
<dbReference type="Gene3D" id="3.30.70.270">
    <property type="match status" value="1"/>
</dbReference>
<dbReference type="InterPro" id="IPR045774">
    <property type="entry name" value="MCCA_BT_dom"/>
</dbReference>
<dbReference type="CDD" id="cd01650">
    <property type="entry name" value="RT_nLTR_like"/>
    <property type="match status" value="1"/>
</dbReference>
<organism evidence="8 9">
    <name type="scientific">Hibiscus syriacus</name>
    <name type="common">Rose of Sharon</name>
    <dbReference type="NCBI Taxonomy" id="106335"/>
    <lineage>
        <taxon>Eukaryota</taxon>
        <taxon>Viridiplantae</taxon>
        <taxon>Streptophyta</taxon>
        <taxon>Embryophyta</taxon>
        <taxon>Tracheophyta</taxon>
        <taxon>Spermatophyta</taxon>
        <taxon>Magnoliopsida</taxon>
        <taxon>eudicotyledons</taxon>
        <taxon>Gunneridae</taxon>
        <taxon>Pentapetalae</taxon>
        <taxon>rosids</taxon>
        <taxon>malvids</taxon>
        <taxon>Malvales</taxon>
        <taxon>Malvaceae</taxon>
        <taxon>Malvoideae</taxon>
        <taxon>Hibiscus</taxon>
    </lineage>
</organism>